<sequence>MQPQQTYRVIIIGSGFGGQCAAIRLMEQGITDFQILERRDFMGGTWCQNSYPGAAVDVQSPLYSISSEPYAWSQMFAEQDELQRYTNNVIDKHGLRERTTLNANVRQVQWNETDKYWTIETDAAGSFQARVLINASGPLSTPVIPNFPGRDTFKGKSFHTNNWDHSYDYKGKRVAIIGSGASAAQVIPAVADKVEELHVFQRSPHWVLPRPDRKFSQLEQRLLGVKPLYKALRWLIYWSLESRVIGFKYSRTMLNLVAQRQALKHLDRQVPDSSLRKKLTPDFTIGCKRIILSSTLYPALSRANVHLHDRDDGIASINERGIVTAQGEQLDVDLIVYSTGYDATDGVISYPVIGKGGVGLSEVWDEYPRAYLGTAIPRFPNLFVVTGPNTGIGHTSALFVIESQMKYITDCLRKLETSGKQSIEVRPEAEDAYTRMIHSEMNKTVWKTGGCKSWYQSKSGHVIAMFPGFSFTYRRLASRFRSDHHIFA</sequence>
<dbReference type="KEGG" id="hmi:soil367_08385"/>
<dbReference type="RefSeq" id="WP_136548660.1">
    <property type="nucleotide sequence ID" value="NZ_CP031093.1"/>
</dbReference>
<dbReference type="PANTHER" id="PTHR42877:SF4">
    <property type="entry name" value="FAD_NAD(P)-BINDING DOMAIN-CONTAINING PROTEIN-RELATED"/>
    <property type="match status" value="1"/>
</dbReference>
<dbReference type="OrthoDB" id="312624at2"/>
<proteinExistence type="predicted"/>
<accession>A0A4P7XHK3</accession>
<evidence type="ECO:0000313" key="1">
    <source>
        <dbReference type="EMBL" id="QCF25934.1"/>
    </source>
</evidence>
<name>A0A4P7XHK3_9ALTE</name>
<keyword evidence="2" id="KW-1185">Reference proteome</keyword>
<dbReference type="AlphaFoldDB" id="A0A4P7XHK3"/>
<dbReference type="EMBL" id="CP031093">
    <property type="protein sequence ID" value="QCF25934.1"/>
    <property type="molecule type" value="Genomic_DNA"/>
</dbReference>
<dbReference type="Pfam" id="PF13738">
    <property type="entry name" value="Pyr_redox_3"/>
    <property type="match status" value="1"/>
</dbReference>
<dbReference type="PANTHER" id="PTHR42877">
    <property type="entry name" value="L-ORNITHINE N(5)-MONOOXYGENASE-RELATED"/>
    <property type="match status" value="1"/>
</dbReference>
<dbReference type="InterPro" id="IPR036188">
    <property type="entry name" value="FAD/NAD-bd_sf"/>
</dbReference>
<dbReference type="InterPro" id="IPR051209">
    <property type="entry name" value="FAD-bind_Monooxygenase_sf"/>
</dbReference>
<protein>
    <submittedName>
        <fullName evidence="1">NAD(P)/FAD-dependent oxidoreductase</fullName>
    </submittedName>
</protein>
<evidence type="ECO:0000313" key="2">
    <source>
        <dbReference type="Proteomes" id="UP000298049"/>
    </source>
</evidence>
<reference evidence="1 2" key="1">
    <citation type="submission" date="2018-07" db="EMBL/GenBank/DDBJ databases">
        <title>Marsedoiliclastica nanhaica gen. nov. sp. nov., a novel marine hydrocarbonoclastic bacterium isolated from an in-situ enriched hydrocarbon-degrading consortium in deep-sea sediment.</title>
        <authorList>
            <person name="Dong C."/>
            <person name="Ma T."/>
            <person name="Liu R."/>
            <person name="Shao Z."/>
        </authorList>
    </citation>
    <scope>NUCLEOTIDE SEQUENCE [LARGE SCALE GENOMIC DNA]</scope>
    <source>
        <strain evidence="2">soil36-7</strain>
    </source>
</reference>
<gene>
    <name evidence="1" type="ORF">soil367_08385</name>
</gene>
<dbReference type="PRINTS" id="PR00469">
    <property type="entry name" value="PNDRDTASEII"/>
</dbReference>
<dbReference type="PRINTS" id="PR00368">
    <property type="entry name" value="FADPNR"/>
</dbReference>
<dbReference type="Gene3D" id="3.50.50.60">
    <property type="entry name" value="FAD/NAD(P)-binding domain"/>
    <property type="match status" value="2"/>
</dbReference>
<organism evidence="1 2">
    <name type="scientific">Hydrocarboniclastica marina</name>
    <dbReference type="NCBI Taxonomy" id="2259620"/>
    <lineage>
        <taxon>Bacteria</taxon>
        <taxon>Pseudomonadati</taxon>
        <taxon>Pseudomonadota</taxon>
        <taxon>Gammaproteobacteria</taxon>
        <taxon>Alteromonadales</taxon>
        <taxon>Alteromonadaceae</taxon>
        <taxon>Hydrocarboniclastica</taxon>
    </lineage>
</organism>
<dbReference type="Proteomes" id="UP000298049">
    <property type="component" value="Chromosome"/>
</dbReference>
<dbReference type="SUPFAM" id="SSF51905">
    <property type="entry name" value="FAD/NAD(P)-binding domain"/>
    <property type="match status" value="1"/>
</dbReference>